<protein>
    <submittedName>
        <fullName evidence="4">Uncharacterized protein LOC110198365 isoform X1</fullName>
    </submittedName>
</protein>
<evidence type="ECO:0000256" key="2">
    <source>
        <dbReference type="SAM" id="Phobius"/>
    </source>
</evidence>
<feature type="region of interest" description="Disordered" evidence="1">
    <location>
        <begin position="201"/>
        <end position="232"/>
    </location>
</feature>
<name>A0A6P5J1I7_PHACI</name>
<sequence length="232" mass="26446">MVLAASRFALGVSAFTHYPTDLPKSSPTQDLHGHQHSRHRHCHSPWGKSWEGSGGWAPDCALVWWWVVSSFVFVLAILLLLLYQRDPQCCQFLCSCRFFQGPSQCDCPPPYFSNNQDLVGPPARSQPSERMRTRVQGHFQSDEVFCVGLPNNYQLPPWRPPRLPSYESVRKKDRQQQIHRLIAHRFGLWACRELPPTYEESLGPLPEVPPSSGSAHPFQRTTAFPTQRNTAV</sequence>
<organism evidence="3 4">
    <name type="scientific">Phascolarctos cinereus</name>
    <name type="common">Koala</name>
    <dbReference type="NCBI Taxonomy" id="38626"/>
    <lineage>
        <taxon>Eukaryota</taxon>
        <taxon>Metazoa</taxon>
        <taxon>Chordata</taxon>
        <taxon>Craniata</taxon>
        <taxon>Vertebrata</taxon>
        <taxon>Euteleostomi</taxon>
        <taxon>Mammalia</taxon>
        <taxon>Metatheria</taxon>
        <taxon>Diprotodontia</taxon>
        <taxon>Phascolarctidae</taxon>
        <taxon>Phascolarctos</taxon>
    </lineage>
</organism>
<dbReference type="Proteomes" id="UP000515140">
    <property type="component" value="Unplaced"/>
</dbReference>
<proteinExistence type="predicted"/>
<keyword evidence="2" id="KW-0812">Transmembrane</keyword>
<reference evidence="4" key="1">
    <citation type="submission" date="2025-08" db="UniProtKB">
        <authorList>
            <consortium name="RefSeq"/>
        </authorList>
    </citation>
    <scope>IDENTIFICATION</scope>
    <source>
        <tissue evidence="4">Spleen</tissue>
    </source>
</reference>
<dbReference type="InParanoid" id="A0A6P5J1I7"/>
<accession>A0A6P5J1I7</accession>
<keyword evidence="2" id="KW-0472">Membrane</keyword>
<keyword evidence="3" id="KW-1185">Reference proteome</keyword>
<keyword evidence="2" id="KW-1133">Transmembrane helix</keyword>
<feature type="compositionally biased region" description="Polar residues" evidence="1">
    <location>
        <begin position="211"/>
        <end position="232"/>
    </location>
</feature>
<dbReference type="RefSeq" id="XP_020828227.1">
    <property type="nucleotide sequence ID" value="XM_020972568.1"/>
</dbReference>
<gene>
    <name evidence="4" type="primary">LOC110198365</name>
</gene>
<evidence type="ECO:0000256" key="1">
    <source>
        <dbReference type="SAM" id="MobiDB-lite"/>
    </source>
</evidence>
<evidence type="ECO:0000313" key="4">
    <source>
        <dbReference type="RefSeq" id="XP_020828227.1"/>
    </source>
</evidence>
<evidence type="ECO:0000313" key="3">
    <source>
        <dbReference type="Proteomes" id="UP000515140"/>
    </source>
</evidence>
<dbReference type="KEGG" id="pcw:110198365"/>
<dbReference type="AlphaFoldDB" id="A0A6P5J1I7"/>
<dbReference type="GeneID" id="110198365"/>
<feature type="transmembrane region" description="Helical" evidence="2">
    <location>
        <begin position="63"/>
        <end position="83"/>
    </location>
</feature>